<evidence type="ECO:0000256" key="1">
    <source>
        <dbReference type="ARBA" id="ARBA00007358"/>
    </source>
</evidence>
<accession>A0A1H4KQ71</accession>
<dbReference type="InterPro" id="IPR056798">
    <property type="entry name" value="ADH_Fe_C"/>
</dbReference>
<dbReference type="PROSITE" id="PS00913">
    <property type="entry name" value="ADH_IRON_1"/>
    <property type="match status" value="1"/>
</dbReference>
<dbReference type="Proteomes" id="UP000183750">
    <property type="component" value="Unassembled WGS sequence"/>
</dbReference>
<evidence type="ECO:0000256" key="3">
    <source>
        <dbReference type="ARBA" id="ARBA00023027"/>
    </source>
</evidence>
<keyword evidence="3" id="KW-0520">NAD</keyword>
<dbReference type="RefSeq" id="WP_060927584.1">
    <property type="nucleotide sequence ID" value="NZ_FNSQ01000005.1"/>
</dbReference>
<protein>
    <submittedName>
        <fullName evidence="6">4-hydroxybutyrate dehydrogenase</fullName>
    </submittedName>
</protein>
<organism evidence="6 7">
    <name type="scientific">Microbacterium hydrocarbonoxydans</name>
    <dbReference type="NCBI Taxonomy" id="273678"/>
    <lineage>
        <taxon>Bacteria</taxon>
        <taxon>Bacillati</taxon>
        <taxon>Actinomycetota</taxon>
        <taxon>Actinomycetes</taxon>
        <taxon>Micrococcales</taxon>
        <taxon>Microbacteriaceae</taxon>
        <taxon>Microbacterium</taxon>
    </lineage>
</organism>
<dbReference type="Gene3D" id="3.40.50.1970">
    <property type="match status" value="1"/>
</dbReference>
<comment type="similarity">
    <text evidence="1">Belongs to the iron-containing alcohol dehydrogenase family.</text>
</comment>
<dbReference type="Pfam" id="PF00465">
    <property type="entry name" value="Fe-ADH"/>
    <property type="match status" value="1"/>
</dbReference>
<dbReference type="Gene3D" id="1.20.1090.10">
    <property type="entry name" value="Dehydroquinate synthase-like - alpha domain"/>
    <property type="match status" value="1"/>
</dbReference>
<reference evidence="7" key="1">
    <citation type="submission" date="2016-10" db="EMBL/GenBank/DDBJ databases">
        <authorList>
            <person name="Varghese N."/>
            <person name="Submissions S."/>
        </authorList>
    </citation>
    <scope>NUCLEOTIDE SEQUENCE [LARGE SCALE GENOMIC DNA]</scope>
    <source>
        <strain evidence="7">DSM 16089</strain>
    </source>
</reference>
<sequence length="384" mass="40407">MALIQYIGRIQFDDGARRTLPDELLRVGIRRPLVVSDRGLEANGVLATALESLDGWEEAPSFLDVPSNPTESAVRAALAVYRENGCDGVIAVGGGSPMDCGKAVALLATHNRPLEAYLARTGGEARITRDIAPIVAIPTTAGTGSEIGRGASITLATGEKEVFIGPNLVPRVAICDPELTHGLPPQLTAATGVDAFSHAFEAYLSPAVNPPADAIALEALRRMHRWLPRAVADGHDRDARWNVMMAALEAAMTTWKGLGLTHALSMPFDDLGLHHGTVVGVLLPHTVNFLAEAVPMERITAVAGALGTTPENLAEELALFTSRLGLPEGLGALGVDPGRLHGFSVLAAGTAFNRTAPGDATAADYERIARSAMRPYTPHAALIR</sequence>
<evidence type="ECO:0000256" key="2">
    <source>
        <dbReference type="ARBA" id="ARBA00023002"/>
    </source>
</evidence>
<dbReference type="PANTHER" id="PTHR11496">
    <property type="entry name" value="ALCOHOL DEHYDROGENASE"/>
    <property type="match status" value="1"/>
</dbReference>
<evidence type="ECO:0000259" key="5">
    <source>
        <dbReference type="Pfam" id="PF25137"/>
    </source>
</evidence>
<evidence type="ECO:0000313" key="6">
    <source>
        <dbReference type="EMBL" id="SEB60641.1"/>
    </source>
</evidence>
<feature type="domain" description="Alcohol dehydrogenase iron-type/glycerol dehydrogenase GldA" evidence="4">
    <location>
        <begin position="9"/>
        <end position="177"/>
    </location>
</feature>
<dbReference type="FunFam" id="3.40.50.1970:FF:000003">
    <property type="entry name" value="Alcohol dehydrogenase, iron-containing"/>
    <property type="match status" value="1"/>
</dbReference>
<dbReference type="InterPro" id="IPR018211">
    <property type="entry name" value="ADH_Fe_CS"/>
</dbReference>
<keyword evidence="7" id="KW-1185">Reference proteome</keyword>
<dbReference type="AlphaFoldDB" id="A0A1H4KQ71"/>
<proteinExistence type="inferred from homology"/>
<dbReference type="EMBL" id="FNSQ01000005">
    <property type="protein sequence ID" value="SEB60641.1"/>
    <property type="molecule type" value="Genomic_DNA"/>
</dbReference>
<feature type="domain" description="Fe-containing alcohol dehydrogenase-like C-terminal" evidence="5">
    <location>
        <begin position="188"/>
        <end position="373"/>
    </location>
</feature>
<evidence type="ECO:0000313" key="7">
    <source>
        <dbReference type="Proteomes" id="UP000183750"/>
    </source>
</evidence>
<dbReference type="CDD" id="cd14861">
    <property type="entry name" value="Fe-ADH-like"/>
    <property type="match status" value="1"/>
</dbReference>
<dbReference type="SUPFAM" id="SSF56796">
    <property type="entry name" value="Dehydroquinate synthase-like"/>
    <property type="match status" value="1"/>
</dbReference>
<dbReference type="InterPro" id="IPR039697">
    <property type="entry name" value="Alcohol_dehydrogenase_Fe"/>
</dbReference>
<gene>
    <name evidence="6" type="ORF">SAMN04489807_1506</name>
</gene>
<dbReference type="OrthoDB" id="323926at2"/>
<name>A0A1H4KQ71_9MICO</name>
<dbReference type="InterPro" id="IPR001670">
    <property type="entry name" value="ADH_Fe/GldA"/>
</dbReference>
<dbReference type="PANTHER" id="PTHR11496:SF102">
    <property type="entry name" value="ALCOHOL DEHYDROGENASE 4"/>
    <property type="match status" value="1"/>
</dbReference>
<dbReference type="GO" id="GO:0046872">
    <property type="term" value="F:metal ion binding"/>
    <property type="evidence" value="ECO:0007669"/>
    <property type="project" value="InterPro"/>
</dbReference>
<dbReference type="Pfam" id="PF25137">
    <property type="entry name" value="ADH_Fe_C"/>
    <property type="match status" value="1"/>
</dbReference>
<evidence type="ECO:0000259" key="4">
    <source>
        <dbReference type="Pfam" id="PF00465"/>
    </source>
</evidence>
<dbReference type="GO" id="GO:0004022">
    <property type="term" value="F:alcohol dehydrogenase (NAD+) activity"/>
    <property type="evidence" value="ECO:0007669"/>
    <property type="project" value="UniProtKB-ARBA"/>
</dbReference>
<keyword evidence="2" id="KW-0560">Oxidoreductase</keyword>